<dbReference type="InterPro" id="IPR020546">
    <property type="entry name" value="ATP_synth_F1_dsu/esu_N"/>
</dbReference>
<dbReference type="NCBIfam" id="TIGR01216">
    <property type="entry name" value="ATP_synt_epsi"/>
    <property type="match status" value="1"/>
</dbReference>
<dbReference type="Gene3D" id="2.60.15.10">
    <property type="entry name" value="F0F1 ATP synthase delta/epsilon subunit, N-terminal"/>
    <property type="match status" value="1"/>
</dbReference>
<keyword evidence="7 8" id="KW-0066">ATP synthesis</keyword>
<evidence type="ECO:0000256" key="4">
    <source>
        <dbReference type="ARBA" id="ARBA00023065"/>
    </source>
</evidence>
<evidence type="ECO:0000313" key="12">
    <source>
        <dbReference type="Proteomes" id="UP001500804"/>
    </source>
</evidence>
<organism evidence="11 12">
    <name type="scientific">Pseudonocardia adelaidensis</name>
    <dbReference type="NCBI Taxonomy" id="648754"/>
    <lineage>
        <taxon>Bacteria</taxon>
        <taxon>Bacillati</taxon>
        <taxon>Actinomycetota</taxon>
        <taxon>Actinomycetes</taxon>
        <taxon>Pseudonocardiales</taxon>
        <taxon>Pseudonocardiaceae</taxon>
        <taxon>Pseudonocardia</taxon>
    </lineage>
</organism>
<name>A0ABP9N7L6_9PSEU</name>
<dbReference type="NCBIfam" id="NF009977">
    <property type="entry name" value="PRK13442.1"/>
    <property type="match status" value="1"/>
</dbReference>
<proteinExistence type="inferred from homology"/>
<comment type="caution">
    <text evidence="11">The sequence shown here is derived from an EMBL/GenBank/DDBJ whole genome shotgun (WGS) entry which is preliminary data.</text>
</comment>
<comment type="subcellular location">
    <subcellularLocation>
        <location evidence="1 8">Cell membrane</location>
        <topology evidence="1 8">Peripheral membrane protein</topology>
    </subcellularLocation>
</comment>
<evidence type="ECO:0000256" key="9">
    <source>
        <dbReference type="RuleBase" id="RU003656"/>
    </source>
</evidence>
<accession>A0ABP9N7L6</accession>
<evidence type="ECO:0000256" key="6">
    <source>
        <dbReference type="ARBA" id="ARBA00023196"/>
    </source>
</evidence>
<keyword evidence="6 8" id="KW-0139">CF(1)</keyword>
<evidence type="ECO:0000313" key="11">
    <source>
        <dbReference type="EMBL" id="GAA5111452.1"/>
    </source>
</evidence>
<sequence>MAEMTVELVAVERRIWSGKANFVFARTTAGEIGVLPGHEPTLAQLEETGLVRVDSTDGTTTTLAVHGGFLSVTPDTVTVLAEYAELADEIDVSRARDALQRADESEPEGAAAAARANVRLKAAGASE</sequence>
<keyword evidence="12" id="KW-1185">Reference proteome</keyword>
<dbReference type="CDD" id="cd12152">
    <property type="entry name" value="F1-ATPase_delta"/>
    <property type="match status" value="1"/>
</dbReference>
<dbReference type="PANTHER" id="PTHR13822">
    <property type="entry name" value="ATP SYNTHASE DELTA/EPSILON CHAIN"/>
    <property type="match status" value="1"/>
</dbReference>
<feature type="domain" description="ATP synthase F1 complex delta/epsilon subunit N-terminal" evidence="10">
    <location>
        <begin position="4"/>
        <end position="84"/>
    </location>
</feature>
<comment type="function">
    <text evidence="8">Produces ATP from ADP in the presence of a proton gradient across the membrane.</text>
</comment>
<dbReference type="Proteomes" id="UP001500804">
    <property type="component" value="Unassembled WGS sequence"/>
</dbReference>
<comment type="similarity">
    <text evidence="2 8 9">Belongs to the ATPase epsilon chain family.</text>
</comment>
<dbReference type="Pfam" id="PF02823">
    <property type="entry name" value="ATP-synt_DE_N"/>
    <property type="match status" value="1"/>
</dbReference>
<evidence type="ECO:0000256" key="3">
    <source>
        <dbReference type="ARBA" id="ARBA00022448"/>
    </source>
</evidence>
<keyword evidence="3 8" id="KW-0813">Transport</keyword>
<dbReference type="NCBIfam" id="NF001852">
    <property type="entry name" value="PRK00571.2-5"/>
    <property type="match status" value="1"/>
</dbReference>
<evidence type="ECO:0000256" key="7">
    <source>
        <dbReference type="ARBA" id="ARBA00023310"/>
    </source>
</evidence>
<dbReference type="SUPFAM" id="SSF51344">
    <property type="entry name" value="Epsilon subunit of F1F0-ATP synthase N-terminal domain"/>
    <property type="match status" value="1"/>
</dbReference>
<dbReference type="InterPro" id="IPR036771">
    <property type="entry name" value="ATPsynth_dsu/esu_N"/>
</dbReference>
<dbReference type="InterPro" id="IPR001469">
    <property type="entry name" value="ATP_synth_F1_dsu/esu"/>
</dbReference>
<dbReference type="RefSeq" id="WP_345602848.1">
    <property type="nucleotide sequence ID" value="NZ_BAABJO010000002.1"/>
</dbReference>
<evidence type="ECO:0000256" key="2">
    <source>
        <dbReference type="ARBA" id="ARBA00005712"/>
    </source>
</evidence>
<dbReference type="PANTHER" id="PTHR13822:SF10">
    <property type="entry name" value="ATP SYNTHASE EPSILON CHAIN, CHLOROPLASTIC"/>
    <property type="match status" value="1"/>
</dbReference>
<keyword evidence="5 8" id="KW-0472">Membrane</keyword>
<dbReference type="HAMAP" id="MF_00530">
    <property type="entry name" value="ATP_synth_epsil_bac"/>
    <property type="match status" value="1"/>
</dbReference>
<evidence type="ECO:0000256" key="1">
    <source>
        <dbReference type="ARBA" id="ARBA00004202"/>
    </source>
</evidence>
<keyword evidence="4 8" id="KW-0406">Ion transport</keyword>
<dbReference type="EMBL" id="BAABJO010000002">
    <property type="protein sequence ID" value="GAA5111452.1"/>
    <property type="molecule type" value="Genomic_DNA"/>
</dbReference>
<keyword evidence="8" id="KW-1003">Cell membrane</keyword>
<comment type="subunit">
    <text evidence="8 9">F-type ATPases have 2 components, CF(1) - the catalytic core - and CF(0) - the membrane proton channel. CF(1) has five subunits: alpha(3), beta(3), gamma(1), delta(1), epsilon(1). CF(0) has three main subunits: a, b and c.</text>
</comment>
<reference evidence="12" key="1">
    <citation type="journal article" date="2019" name="Int. J. Syst. Evol. Microbiol.">
        <title>The Global Catalogue of Microorganisms (GCM) 10K type strain sequencing project: providing services to taxonomists for standard genome sequencing and annotation.</title>
        <authorList>
            <consortium name="The Broad Institute Genomics Platform"/>
            <consortium name="The Broad Institute Genome Sequencing Center for Infectious Disease"/>
            <person name="Wu L."/>
            <person name="Ma J."/>
        </authorList>
    </citation>
    <scope>NUCLEOTIDE SEQUENCE [LARGE SCALE GENOMIC DNA]</scope>
    <source>
        <strain evidence="12">JCM 18302</strain>
    </source>
</reference>
<gene>
    <name evidence="8" type="primary">atpC</name>
    <name evidence="11" type="ORF">GCM10023320_04280</name>
</gene>
<keyword evidence="8" id="KW-0375">Hydrogen ion transport</keyword>
<evidence type="ECO:0000256" key="8">
    <source>
        <dbReference type="HAMAP-Rule" id="MF_00530"/>
    </source>
</evidence>
<protein>
    <recommendedName>
        <fullName evidence="8">ATP synthase epsilon chain</fullName>
    </recommendedName>
    <alternativeName>
        <fullName evidence="8">ATP synthase F1 sector epsilon subunit</fullName>
    </alternativeName>
    <alternativeName>
        <fullName evidence="8">F-ATPase epsilon subunit</fullName>
    </alternativeName>
</protein>
<evidence type="ECO:0000259" key="10">
    <source>
        <dbReference type="Pfam" id="PF02823"/>
    </source>
</evidence>
<evidence type="ECO:0000256" key="5">
    <source>
        <dbReference type="ARBA" id="ARBA00023136"/>
    </source>
</evidence>